<evidence type="ECO:0000313" key="4">
    <source>
        <dbReference type="Proteomes" id="UP001558713"/>
    </source>
</evidence>
<organism evidence="3 4">
    <name type="scientific">Cardamine amara subsp. amara</name>
    <dbReference type="NCBI Taxonomy" id="228776"/>
    <lineage>
        <taxon>Eukaryota</taxon>
        <taxon>Viridiplantae</taxon>
        <taxon>Streptophyta</taxon>
        <taxon>Embryophyta</taxon>
        <taxon>Tracheophyta</taxon>
        <taxon>Spermatophyta</taxon>
        <taxon>Magnoliopsida</taxon>
        <taxon>eudicotyledons</taxon>
        <taxon>Gunneridae</taxon>
        <taxon>Pentapetalae</taxon>
        <taxon>rosids</taxon>
        <taxon>malvids</taxon>
        <taxon>Brassicales</taxon>
        <taxon>Brassicaceae</taxon>
        <taxon>Cardamineae</taxon>
        <taxon>Cardamine</taxon>
    </lineage>
</organism>
<accession>A0ABD1C1W8</accession>
<feature type="domain" description="Retrovirus-related Pol polyprotein from transposon TNT 1-94-like beta-barrel" evidence="2">
    <location>
        <begin position="1"/>
        <end position="71"/>
    </location>
</feature>
<reference evidence="3 4" key="1">
    <citation type="submission" date="2024-04" db="EMBL/GenBank/DDBJ databases">
        <title>Genome assembly C_amara_ONT_v2.</title>
        <authorList>
            <person name="Yant L."/>
            <person name="Moore C."/>
            <person name="Slenker M."/>
        </authorList>
    </citation>
    <scope>NUCLEOTIDE SEQUENCE [LARGE SCALE GENOMIC DNA]</scope>
    <source>
        <tissue evidence="3">Leaf</tissue>
    </source>
</reference>
<dbReference type="InterPro" id="IPR025724">
    <property type="entry name" value="GAG-pre-integrase_dom"/>
</dbReference>
<evidence type="ECO:0000313" key="3">
    <source>
        <dbReference type="EMBL" id="KAL1223474.1"/>
    </source>
</evidence>
<keyword evidence="4" id="KW-1185">Reference proteome</keyword>
<dbReference type="Pfam" id="PF22936">
    <property type="entry name" value="Pol_BBD"/>
    <property type="match status" value="1"/>
</dbReference>
<comment type="caution">
    <text evidence="3">The sequence shown here is derived from an EMBL/GenBank/DDBJ whole genome shotgun (WGS) entry which is preliminary data.</text>
</comment>
<proteinExistence type="predicted"/>
<name>A0ABD1C1W8_CARAN</name>
<protein>
    <submittedName>
        <fullName evidence="3">Retrovirus-related Pol polyprotein from transposon TNT 1-94</fullName>
    </submittedName>
</protein>
<evidence type="ECO:0000259" key="2">
    <source>
        <dbReference type="Pfam" id="PF22936"/>
    </source>
</evidence>
<dbReference type="Proteomes" id="UP001558713">
    <property type="component" value="Unassembled WGS sequence"/>
</dbReference>
<dbReference type="InterPro" id="IPR054722">
    <property type="entry name" value="PolX-like_BBD"/>
</dbReference>
<evidence type="ECO:0000259" key="1">
    <source>
        <dbReference type="Pfam" id="PF13976"/>
    </source>
</evidence>
<dbReference type="Pfam" id="PF13976">
    <property type="entry name" value="gag_pre-integrs"/>
    <property type="match status" value="1"/>
</dbReference>
<dbReference type="EMBL" id="JBANAX010000074">
    <property type="protein sequence ID" value="KAL1223474.1"/>
    <property type="molecule type" value="Genomic_DNA"/>
</dbReference>
<dbReference type="PANTHER" id="PTHR47592:SF27">
    <property type="entry name" value="OS08G0421700 PROTEIN"/>
    <property type="match status" value="1"/>
</dbReference>
<gene>
    <name evidence="3" type="ORF">V5N11_003532</name>
</gene>
<dbReference type="AlphaFoldDB" id="A0ABD1C1W8"/>
<sequence length="138" mass="15341">MCPKREWFETYTIVDGGNIKMANNSVSKVAGIDSIKIRTHYGRFVTLNDVRHVPSMEKNLISVSLLDSRGFQYSGGGGVLKVYQGSDVILKGFMRGTLYILQGSTISGSVNVASAEIHKQDMTKLWHMRLGHMSERGM</sequence>
<dbReference type="PANTHER" id="PTHR47592">
    <property type="entry name" value="PBF68 PROTEIN"/>
    <property type="match status" value="1"/>
</dbReference>
<feature type="domain" description="GAG-pre-integrase" evidence="1">
    <location>
        <begin position="98"/>
        <end position="138"/>
    </location>
</feature>